<feature type="domain" description="Sm" evidence="1">
    <location>
        <begin position="1"/>
        <end position="70"/>
    </location>
</feature>
<dbReference type="AlphaFoldDB" id="A0A0F9ZGV4"/>
<evidence type="ECO:0000313" key="2">
    <source>
        <dbReference type="EMBL" id="KKO76489.1"/>
    </source>
</evidence>
<evidence type="ECO:0000259" key="1">
    <source>
        <dbReference type="SMART" id="SM00651"/>
    </source>
</evidence>
<organism evidence="2 3">
    <name type="scientific">Vairimorpha ceranae</name>
    <dbReference type="NCBI Taxonomy" id="40302"/>
    <lineage>
        <taxon>Eukaryota</taxon>
        <taxon>Fungi</taxon>
        <taxon>Fungi incertae sedis</taxon>
        <taxon>Microsporidia</taxon>
        <taxon>Nosematidae</taxon>
        <taxon>Vairimorpha</taxon>
    </lineage>
</organism>
<dbReference type="Proteomes" id="UP000034350">
    <property type="component" value="Unassembled WGS sequence"/>
</dbReference>
<name>A0A0F9ZGV4_9MICR</name>
<dbReference type="InterPro" id="IPR001163">
    <property type="entry name" value="Sm_dom_euk/arc"/>
</dbReference>
<dbReference type="GeneID" id="36319349"/>
<dbReference type="Pfam" id="PF01423">
    <property type="entry name" value="LSM"/>
    <property type="match status" value="1"/>
</dbReference>
<protein>
    <recommendedName>
        <fullName evidence="1">Sm domain-containing protein</fullName>
    </recommendedName>
</protein>
<reference evidence="2 3" key="1">
    <citation type="journal article" date="2015" name="Environ. Microbiol.">
        <title>Genome analyses suggest the presence of polyploidy and recent human-driven expansions in eight global populations of the honeybee pathogen Nosema ceranae.</title>
        <authorList>
            <person name="Pelin A."/>
            <person name="Selman M."/>
            <person name="Aris-Brosou S."/>
            <person name="Farinelli L."/>
            <person name="Corradi N."/>
        </authorList>
    </citation>
    <scope>NUCLEOTIDE SEQUENCE [LARGE SCALE GENOMIC DNA]</scope>
    <source>
        <strain evidence="2 3">PA08 1199</strain>
    </source>
</reference>
<dbReference type="EMBL" id="JPQZ01000002">
    <property type="protein sequence ID" value="KKO76489.1"/>
    <property type="molecule type" value="Genomic_DNA"/>
</dbReference>
<dbReference type="RefSeq" id="XP_024332231.1">
    <property type="nucleotide sequence ID" value="XM_024474428.1"/>
</dbReference>
<dbReference type="SUPFAM" id="SSF50182">
    <property type="entry name" value="Sm-like ribonucleoproteins"/>
    <property type="match status" value="1"/>
</dbReference>
<proteinExistence type="predicted"/>
<gene>
    <name evidence="2" type="ORF">AAJ76_20001133</name>
</gene>
<keyword evidence="3" id="KW-1185">Reference proteome</keyword>
<comment type="caution">
    <text evidence="2">The sequence shown here is derived from an EMBL/GenBank/DDBJ whole genome shotgun (WGS) entry which is preliminary data.</text>
</comment>
<accession>A0A0F9ZGV4</accession>
<dbReference type="GO" id="GO:0032991">
    <property type="term" value="C:protein-containing complex"/>
    <property type="evidence" value="ECO:0007669"/>
    <property type="project" value="UniProtKB-ARBA"/>
</dbReference>
<dbReference type="OrthoDB" id="2020720at2759"/>
<dbReference type="VEuPathDB" id="MicrosporidiaDB:AAJ76_20001133"/>
<dbReference type="SMART" id="SM00651">
    <property type="entry name" value="Sm"/>
    <property type="match status" value="1"/>
</dbReference>
<sequence length="84" mass="9953">MDKQFLNYRVKIFTKDKTFLEGTLIMVDNECNAMIDDCEEFKDTKTPLQSPRQYLGLVVIPGKNIKYTEYLYKVPKINKFNHLN</sequence>
<dbReference type="InterPro" id="IPR010920">
    <property type="entry name" value="LSM_dom_sf"/>
</dbReference>
<dbReference type="Gene3D" id="2.30.30.100">
    <property type="match status" value="1"/>
</dbReference>
<evidence type="ECO:0000313" key="3">
    <source>
        <dbReference type="Proteomes" id="UP000034350"/>
    </source>
</evidence>